<organism evidence="7 8">
    <name type="scientific">Vreelandella titanicae BH1</name>
    <dbReference type="NCBI Taxonomy" id="1204738"/>
    <lineage>
        <taxon>Bacteria</taxon>
        <taxon>Pseudomonadati</taxon>
        <taxon>Pseudomonadota</taxon>
        <taxon>Gammaproteobacteria</taxon>
        <taxon>Oceanospirillales</taxon>
        <taxon>Halomonadaceae</taxon>
        <taxon>Vreelandella</taxon>
    </lineage>
</organism>
<comment type="cofactor">
    <cofactor evidence="1">
        <name>pyridoxal 5'-phosphate</name>
        <dbReference type="ChEBI" id="CHEBI:597326"/>
    </cofactor>
</comment>
<dbReference type="Gene3D" id="3.90.1150.10">
    <property type="entry name" value="Aspartate Aminotransferase, domain 1"/>
    <property type="match status" value="1"/>
</dbReference>
<evidence type="ECO:0000313" key="8">
    <source>
        <dbReference type="Proteomes" id="UP000011651"/>
    </source>
</evidence>
<dbReference type="SUPFAM" id="SSF53383">
    <property type="entry name" value="PLP-dependent transferases"/>
    <property type="match status" value="1"/>
</dbReference>
<dbReference type="GO" id="GO:0030170">
    <property type="term" value="F:pyridoxal phosphate binding"/>
    <property type="evidence" value="ECO:0007669"/>
    <property type="project" value="InterPro"/>
</dbReference>
<dbReference type="AlphaFoldDB" id="L9UCN9"/>
<dbReference type="GO" id="GO:0009102">
    <property type="term" value="P:biotin biosynthetic process"/>
    <property type="evidence" value="ECO:0007669"/>
    <property type="project" value="TreeGrafter"/>
</dbReference>
<evidence type="ECO:0000256" key="4">
    <source>
        <dbReference type="ARBA" id="ARBA00022679"/>
    </source>
</evidence>
<dbReference type="PATRIC" id="fig|1204738.3.peg.101"/>
<dbReference type="Pfam" id="PF00202">
    <property type="entry name" value="Aminotran_3"/>
    <property type="match status" value="1"/>
</dbReference>
<proteinExistence type="inferred from homology"/>
<dbReference type="EMBL" id="AOPO01000001">
    <property type="protein sequence ID" value="ELY22467.1"/>
    <property type="molecule type" value="Genomic_DNA"/>
</dbReference>
<dbReference type="PANTHER" id="PTHR42684">
    <property type="entry name" value="ADENOSYLMETHIONINE-8-AMINO-7-OXONONANOATE AMINOTRANSFERASE"/>
    <property type="match status" value="1"/>
</dbReference>
<evidence type="ECO:0000256" key="5">
    <source>
        <dbReference type="ARBA" id="ARBA00022898"/>
    </source>
</evidence>
<name>L9UCN9_9GAMM</name>
<dbReference type="InterPro" id="IPR005814">
    <property type="entry name" value="Aminotrans_3"/>
</dbReference>
<comment type="caution">
    <text evidence="7">The sequence shown here is derived from an EMBL/GenBank/DDBJ whole genome shotgun (WGS) entry which is preliminary data.</text>
</comment>
<dbReference type="PANTHER" id="PTHR42684:SF1">
    <property type="entry name" value="BETA-ALANINE--PYRUVATE AMINOTRANSFERASE"/>
    <property type="match status" value="1"/>
</dbReference>
<evidence type="ECO:0000256" key="3">
    <source>
        <dbReference type="ARBA" id="ARBA00022576"/>
    </source>
</evidence>
<keyword evidence="5 6" id="KW-0663">Pyridoxal phosphate</keyword>
<evidence type="ECO:0000256" key="6">
    <source>
        <dbReference type="RuleBase" id="RU003560"/>
    </source>
</evidence>
<sequence length="470" mass="50469">MLRPSLIAMELDSMFGIKSKTKPEASSSSMEEVSSKTALNQHYWMPFSANRDFHAHPRVITGAEGRYYIDDQGRKLFDSLSGLWTCGAGHNREEIQKTVAAQLGSLDFAPGFQIGHPLAFKLAEKVASLTPAGLDHVFFTNSGSEAADTSVKMAKAYWRLKGKPEKTRMIGRAKGYHGVNIGGTSLGGIGGNRKHYGQLMDVTHLPHTLQAGHAFTRGQAETGAELADALLDQIALHDASTIAAVIVEPMSGSAGVIVPPKGYLDRLREICTAHDILLIFDEVITAFGRSGATTGAEAFGVTPDIMNVAKQITNGAIPMGAVIASSEIFDTFMHAGGPQHAVEFPHGYTYSAHPVACAAGLAALEMMEHENFPAQVSAIAPTFEQKLHALKGRNHVVDIRNYGLAGAIQLTPRDGDPTIRPRDAHMALWEAGFYVRYGGDTLQFGPPFGTTEAELERLFDAVATTLDSLA</sequence>
<accession>L9UCN9</accession>
<dbReference type="InterPro" id="IPR015422">
    <property type="entry name" value="PyrdxlP-dep_Trfase_small"/>
</dbReference>
<gene>
    <name evidence="7" type="ORF">HALTITAN_0069</name>
</gene>
<dbReference type="Gene3D" id="3.40.640.10">
    <property type="entry name" value="Type I PLP-dependent aspartate aminotransferase-like (Major domain)"/>
    <property type="match status" value="1"/>
</dbReference>
<comment type="similarity">
    <text evidence="2 6">Belongs to the class-III pyridoxal-phosphate-dependent aminotransferase family.</text>
</comment>
<evidence type="ECO:0000256" key="1">
    <source>
        <dbReference type="ARBA" id="ARBA00001933"/>
    </source>
</evidence>
<evidence type="ECO:0000256" key="2">
    <source>
        <dbReference type="ARBA" id="ARBA00008954"/>
    </source>
</evidence>
<dbReference type="Proteomes" id="UP000011651">
    <property type="component" value="Unassembled WGS sequence"/>
</dbReference>
<reference evidence="7 8" key="1">
    <citation type="journal article" date="2013" name="Genome Announc.">
        <title>Draft Genome of the Marine Gammaproteobacterium Halomonas titanicae.</title>
        <authorList>
            <person name="Sanchez-Porro C."/>
            <person name="de la Haba R.R."/>
            <person name="Cruz-Hernandez N."/>
            <person name="Gonzalez J.M."/>
            <person name="Reyes-Guirao C."/>
            <person name="Navarro-Sampedro L."/>
            <person name="Carballo M."/>
            <person name="Ventosa A."/>
        </authorList>
    </citation>
    <scope>NUCLEOTIDE SEQUENCE [LARGE SCALE GENOMIC DNA]</scope>
    <source>
        <strain evidence="7 8">BH1</strain>
    </source>
</reference>
<dbReference type="CDD" id="cd00610">
    <property type="entry name" value="OAT_like"/>
    <property type="match status" value="1"/>
</dbReference>
<dbReference type="InterPro" id="IPR015421">
    <property type="entry name" value="PyrdxlP-dep_Trfase_major"/>
</dbReference>
<keyword evidence="3 7" id="KW-0032">Aminotransferase</keyword>
<dbReference type="FunFam" id="3.40.640.10:FF:000014">
    <property type="entry name" value="Adenosylmethionine-8-amino-7-oxononanoate aminotransferase, probable"/>
    <property type="match status" value="1"/>
</dbReference>
<dbReference type="PROSITE" id="PS00600">
    <property type="entry name" value="AA_TRANSFER_CLASS_3"/>
    <property type="match status" value="1"/>
</dbReference>
<dbReference type="GO" id="GO:0004015">
    <property type="term" value="F:adenosylmethionine-8-amino-7-oxononanoate transaminase activity"/>
    <property type="evidence" value="ECO:0007669"/>
    <property type="project" value="TreeGrafter"/>
</dbReference>
<keyword evidence="4 7" id="KW-0808">Transferase</keyword>
<evidence type="ECO:0000313" key="7">
    <source>
        <dbReference type="EMBL" id="ELY22467.1"/>
    </source>
</evidence>
<dbReference type="InterPro" id="IPR015424">
    <property type="entry name" value="PyrdxlP-dep_Trfase"/>
</dbReference>
<dbReference type="InterPro" id="IPR049704">
    <property type="entry name" value="Aminotrans_3_PPA_site"/>
</dbReference>
<protein>
    <submittedName>
        <fullName evidence="7">Aminotransferase class-III</fullName>
    </submittedName>
</protein>